<dbReference type="AlphaFoldDB" id="A0A8T0A7A5"/>
<comment type="caution">
    <text evidence="3">The sequence shown here is derived from an EMBL/GenBank/DDBJ whole genome shotgun (WGS) entry which is preliminary data.</text>
</comment>
<sequence>MREWKELWLSEKPLYEAEASPEQDIELRNSTSSMSRTSLTTWKHWKLMAQEKLDRRYAIRRVPSGEGWVLDGFPVDISQARLLEKALGGDEPDQEHTEGQHTSHELAVDRYGPQAPPTSSPVLQLAVLLEVSDEQVLERHQRSVQEKEMNTELTVPPAGESQEQTQVQHRIVGFQDSWSRLEDWFGVEQKILVKLNADEDEDTVYRALETVLLHAMDTAGNGPEDTSEIGDVMKADSNDYGPAGESAAEAPPLQPGSSSWVYVDDQIPKAQLRNTLAHFKEIDTEGGGVITLQQYLQVDLWFPTHRELPVPDSTKPQPGDRLTNLRKFFFTLFSDSAHSPPVCDYMNMLLYFCSHPDPAHGFTRALSLVTQHTLRYTHTHSTGLLQSYVTGDVCDEEEKVFEGDEGGVSVDDVLRVVTHRGAPISSHTTVYNTEELKQDLMEVFERLGINPDTKIPFNLLSQQPLLQQLMNTSQYLLRDLSRVLEIQQSTSVEDPAGEIPSTPTPGEAPQ</sequence>
<name>A0A8T0A7A5_SILME</name>
<feature type="region of interest" description="Disordered" evidence="1">
    <location>
        <begin position="489"/>
        <end position="510"/>
    </location>
</feature>
<dbReference type="GO" id="GO:0097225">
    <property type="term" value="C:sperm midpiece"/>
    <property type="evidence" value="ECO:0007669"/>
    <property type="project" value="TreeGrafter"/>
</dbReference>
<dbReference type="InterPro" id="IPR056199">
    <property type="entry name" value="SPEF2_C"/>
</dbReference>
<gene>
    <name evidence="3" type="ORF">HF521_014996</name>
</gene>
<dbReference type="Proteomes" id="UP000606274">
    <property type="component" value="Unassembled WGS sequence"/>
</dbReference>
<protein>
    <recommendedName>
        <fullName evidence="2">SPEF2 C-terminal domain-containing protein</fullName>
    </recommendedName>
</protein>
<dbReference type="InterPro" id="IPR052634">
    <property type="entry name" value="Sperm_flagellar-bone_growth"/>
</dbReference>
<dbReference type="PANTHER" id="PTHR14919:SF0">
    <property type="entry name" value="SPERM FLAGELLAR PROTEIN 2"/>
    <property type="match status" value="1"/>
</dbReference>
<feature type="compositionally biased region" description="Basic and acidic residues" evidence="1">
    <location>
        <begin position="141"/>
        <end position="150"/>
    </location>
</feature>
<evidence type="ECO:0000313" key="4">
    <source>
        <dbReference type="Proteomes" id="UP000606274"/>
    </source>
</evidence>
<feature type="compositionally biased region" description="Low complexity" evidence="1">
    <location>
        <begin position="241"/>
        <end position="251"/>
    </location>
</feature>
<feature type="region of interest" description="Disordered" evidence="1">
    <location>
        <begin position="141"/>
        <end position="165"/>
    </location>
</feature>
<reference evidence="3" key="1">
    <citation type="submission" date="2020-08" db="EMBL/GenBank/DDBJ databases">
        <title>Chromosome-level assembly of Southern catfish (Silurus meridionalis) provides insights into visual adaptation to the nocturnal and benthic lifestyles.</title>
        <authorList>
            <person name="Zhang Y."/>
            <person name="Wang D."/>
            <person name="Peng Z."/>
        </authorList>
    </citation>
    <scope>NUCLEOTIDE SEQUENCE</scope>
    <source>
        <strain evidence="3">SWU-2019-XX</strain>
        <tissue evidence="3">Muscle</tissue>
    </source>
</reference>
<accession>A0A8T0A7A5</accession>
<dbReference type="Gene3D" id="3.40.50.300">
    <property type="entry name" value="P-loop containing nucleotide triphosphate hydrolases"/>
    <property type="match status" value="1"/>
</dbReference>
<dbReference type="EMBL" id="JABFDY010000027">
    <property type="protein sequence ID" value="KAF7687768.1"/>
    <property type="molecule type" value="Genomic_DNA"/>
</dbReference>
<feature type="region of interest" description="Disordered" evidence="1">
    <location>
        <begin position="219"/>
        <end position="255"/>
    </location>
</feature>
<dbReference type="Pfam" id="PF24082">
    <property type="entry name" value="SPEF2_C"/>
    <property type="match status" value="1"/>
</dbReference>
<proteinExistence type="predicted"/>
<evidence type="ECO:0000313" key="3">
    <source>
        <dbReference type="EMBL" id="KAF7687768.1"/>
    </source>
</evidence>
<evidence type="ECO:0000259" key="2">
    <source>
        <dbReference type="Pfam" id="PF24082"/>
    </source>
</evidence>
<dbReference type="GO" id="GO:0002177">
    <property type="term" value="C:manchette"/>
    <property type="evidence" value="ECO:0007669"/>
    <property type="project" value="TreeGrafter"/>
</dbReference>
<dbReference type="PANTHER" id="PTHR14919">
    <property type="entry name" value="KPL2-RELATED"/>
    <property type="match status" value="1"/>
</dbReference>
<keyword evidence="4" id="KW-1185">Reference proteome</keyword>
<evidence type="ECO:0000256" key="1">
    <source>
        <dbReference type="SAM" id="MobiDB-lite"/>
    </source>
</evidence>
<dbReference type="GO" id="GO:0007288">
    <property type="term" value="P:sperm axoneme assembly"/>
    <property type="evidence" value="ECO:0007669"/>
    <property type="project" value="TreeGrafter"/>
</dbReference>
<organism evidence="3 4">
    <name type="scientific">Silurus meridionalis</name>
    <name type="common">Southern catfish</name>
    <name type="synonym">Silurus soldatovi meridionalis</name>
    <dbReference type="NCBI Taxonomy" id="175797"/>
    <lineage>
        <taxon>Eukaryota</taxon>
        <taxon>Metazoa</taxon>
        <taxon>Chordata</taxon>
        <taxon>Craniata</taxon>
        <taxon>Vertebrata</taxon>
        <taxon>Euteleostomi</taxon>
        <taxon>Actinopterygii</taxon>
        <taxon>Neopterygii</taxon>
        <taxon>Teleostei</taxon>
        <taxon>Ostariophysi</taxon>
        <taxon>Siluriformes</taxon>
        <taxon>Siluridae</taxon>
        <taxon>Silurus</taxon>
    </lineage>
</organism>
<dbReference type="InterPro" id="IPR027417">
    <property type="entry name" value="P-loop_NTPase"/>
</dbReference>
<feature type="domain" description="SPEF2 C-terminal" evidence="2">
    <location>
        <begin position="269"/>
        <end position="374"/>
    </location>
</feature>